<dbReference type="InterPro" id="IPR027417">
    <property type="entry name" value="P-loop_NTPase"/>
</dbReference>
<keyword evidence="6" id="KW-0239">DNA-directed DNA polymerase</keyword>
<dbReference type="NCBIfam" id="TIGR00678">
    <property type="entry name" value="holB"/>
    <property type="match status" value="1"/>
</dbReference>
<dbReference type="Gene3D" id="3.40.50.300">
    <property type="entry name" value="P-loop containing nucleotide triphosphate hydrolases"/>
    <property type="match status" value="1"/>
</dbReference>
<evidence type="ECO:0000256" key="2">
    <source>
        <dbReference type="ARBA" id="ARBA00014363"/>
    </source>
</evidence>
<accession>A0A7Z0MPF4</accession>
<dbReference type="GO" id="GO:0003887">
    <property type="term" value="F:DNA-directed DNA polymerase activity"/>
    <property type="evidence" value="ECO:0007669"/>
    <property type="project" value="UniProtKB-KW"/>
</dbReference>
<dbReference type="EMBL" id="JACCHS010000063">
    <property type="protein sequence ID" value="NYT46967.1"/>
    <property type="molecule type" value="Genomic_DNA"/>
</dbReference>
<dbReference type="InterPro" id="IPR004622">
    <property type="entry name" value="DNA_pol_HolB"/>
</dbReference>
<dbReference type="GO" id="GO:0003677">
    <property type="term" value="F:DNA binding"/>
    <property type="evidence" value="ECO:0007669"/>
    <property type="project" value="InterPro"/>
</dbReference>
<dbReference type="GO" id="GO:0008408">
    <property type="term" value="F:3'-5' exonuclease activity"/>
    <property type="evidence" value="ECO:0007669"/>
    <property type="project" value="InterPro"/>
</dbReference>
<evidence type="ECO:0000256" key="6">
    <source>
        <dbReference type="ARBA" id="ARBA00022932"/>
    </source>
</evidence>
<dbReference type="InterPro" id="IPR015199">
    <property type="entry name" value="DNA_pol_III_delta_C"/>
</dbReference>
<dbReference type="PANTHER" id="PTHR11669:SF8">
    <property type="entry name" value="DNA POLYMERASE III SUBUNIT DELTA"/>
    <property type="match status" value="1"/>
</dbReference>
<evidence type="ECO:0000256" key="1">
    <source>
        <dbReference type="ARBA" id="ARBA00012417"/>
    </source>
</evidence>
<evidence type="ECO:0000256" key="4">
    <source>
        <dbReference type="ARBA" id="ARBA00022695"/>
    </source>
</evidence>
<keyword evidence="5" id="KW-0235">DNA replication</keyword>
<dbReference type="Pfam" id="PF13177">
    <property type="entry name" value="DNA_pol3_delta2"/>
    <property type="match status" value="1"/>
</dbReference>
<dbReference type="EC" id="2.7.7.7" evidence="1"/>
<dbReference type="InterPro" id="IPR050238">
    <property type="entry name" value="DNA_Rep/Repair_Clamp_Loader"/>
</dbReference>
<name>A0A7Z0MPF4_9GAMM</name>
<evidence type="ECO:0000256" key="3">
    <source>
        <dbReference type="ARBA" id="ARBA00022679"/>
    </source>
</evidence>
<keyword evidence="3 9" id="KW-0808">Transferase</keyword>
<evidence type="ECO:0000256" key="5">
    <source>
        <dbReference type="ARBA" id="ARBA00022705"/>
    </source>
</evidence>
<dbReference type="PANTHER" id="PTHR11669">
    <property type="entry name" value="REPLICATION FACTOR C / DNA POLYMERASE III GAMMA-TAU SUBUNIT"/>
    <property type="match status" value="1"/>
</dbReference>
<protein>
    <recommendedName>
        <fullName evidence="2">DNA polymerase III subunit delta'</fullName>
        <ecNumber evidence="1">2.7.7.7</ecNumber>
    </recommendedName>
</protein>
<dbReference type="Gene3D" id="1.20.272.10">
    <property type="match status" value="1"/>
</dbReference>
<evidence type="ECO:0000256" key="7">
    <source>
        <dbReference type="ARBA" id="ARBA00049244"/>
    </source>
</evidence>
<dbReference type="NCBIfam" id="NF004310">
    <property type="entry name" value="PRK05707.1"/>
    <property type="match status" value="1"/>
</dbReference>
<comment type="catalytic activity">
    <reaction evidence="7">
        <text>DNA(n) + a 2'-deoxyribonucleoside 5'-triphosphate = DNA(n+1) + diphosphate</text>
        <dbReference type="Rhea" id="RHEA:22508"/>
        <dbReference type="Rhea" id="RHEA-COMP:17339"/>
        <dbReference type="Rhea" id="RHEA-COMP:17340"/>
        <dbReference type="ChEBI" id="CHEBI:33019"/>
        <dbReference type="ChEBI" id="CHEBI:61560"/>
        <dbReference type="ChEBI" id="CHEBI:173112"/>
        <dbReference type="EC" id="2.7.7.7"/>
    </reaction>
</comment>
<organism evidence="9 10">
    <name type="scientific">Candidatus Methanofishera endochildressiae</name>
    <dbReference type="NCBI Taxonomy" id="2738884"/>
    <lineage>
        <taxon>Bacteria</taxon>
        <taxon>Pseudomonadati</taxon>
        <taxon>Pseudomonadota</taxon>
        <taxon>Gammaproteobacteria</taxon>
        <taxon>Candidatus Methanofishera</taxon>
    </lineage>
</organism>
<dbReference type="Pfam" id="PF09115">
    <property type="entry name" value="DNApol3-delta_C"/>
    <property type="match status" value="1"/>
</dbReference>
<sequence length="328" mass="37771">MSELAYPWHTSYWQHLTAYVAQQRIPQALLIEGVAGLGKQHLALQFAQYLTCLDKQENSYCGHCASCKLFAAGTHPDFIQIQPEEPGKAIGVDVIRQLIVKLVLKPQYSTYRVIIITPAEQMNINSANAFLKCLEEPPERTVFLLLTEYSQNLPATIRSRCQKMLIQSPDHDAAALWLQEQGVTDRRTAIVLLRLTQGAPIKALSYAEENILEQRSDCFDEWQKIVLSNACPVQLAEKWHKLPAKQLIQWLISWTEDIIKCHFQVDNSLLLNEDVEKNLRALSKRLVLHRLFDFYSLLLSDTYRINRQLNKQLLFEELLISWSRATIK</sequence>
<dbReference type="GO" id="GO:0006261">
    <property type="term" value="P:DNA-templated DNA replication"/>
    <property type="evidence" value="ECO:0007669"/>
    <property type="project" value="TreeGrafter"/>
</dbReference>
<proteinExistence type="predicted"/>
<comment type="caution">
    <text evidence="9">The sequence shown here is derived from an EMBL/GenBank/DDBJ whole genome shotgun (WGS) entry which is preliminary data.</text>
</comment>
<reference evidence="9 10" key="1">
    <citation type="submission" date="2020-05" db="EMBL/GenBank/DDBJ databases">
        <title>Horizontal transmission and recombination maintain forever young bacterial symbiont genomes.</title>
        <authorList>
            <person name="Russell S.L."/>
            <person name="Pepper-Tunick E."/>
            <person name="Svedberg J."/>
            <person name="Byrne A."/>
            <person name="Ruelas Castillo J."/>
            <person name="Vollmers C."/>
            <person name="Beinart R.A."/>
            <person name="Corbett-Detig R."/>
        </authorList>
    </citation>
    <scope>NUCLEOTIDE SEQUENCE [LARGE SCALE GENOMIC DNA]</scope>
    <source>
        <strain evidence="9">4727-3</strain>
    </source>
</reference>
<keyword evidence="4 9" id="KW-0548">Nucleotidyltransferase</keyword>
<dbReference type="AlphaFoldDB" id="A0A7Z0MPF4"/>
<evidence type="ECO:0000259" key="8">
    <source>
        <dbReference type="Pfam" id="PF09115"/>
    </source>
</evidence>
<evidence type="ECO:0000313" key="9">
    <source>
        <dbReference type="EMBL" id="NYT46967.1"/>
    </source>
</evidence>
<evidence type="ECO:0000313" key="10">
    <source>
        <dbReference type="Proteomes" id="UP000537890"/>
    </source>
</evidence>
<feature type="domain" description="DNA polymerase III delta subunit C-terminal" evidence="8">
    <location>
        <begin position="212"/>
        <end position="323"/>
    </location>
</feature>
<gene>
    <name evidence="9" type="ORF">H0A75_04440</name>
</gene>
<dbReference type="SUPFAM" id="SSF52540">
    <property type="entry name" value="P-loop containing nucleoside triphosphate hydrolases"/>
    <property type="match status" value="1"/>
</dbReference>
<dbReference type="GO" id="GO:0009360">
    <property type="term" value="C:DNA polymerase III complex"/>
    <property type="evidence" value="ECO:0007669"/>
    <property type="project" value="InterPro"/>
</dbReference>
<dbReference type="Proteomes" id="UP000537890">
    <property type="component" value="Unassembled WGS sequence"/>
</dbReference>